<feature type="transmembrane region" description="Helical" evidence="1">
    <location>
        <begin position="55"/>
        <end position="84"/>
    </location>
</feature>
<keyword evidence="1" id="KW-0812">Transmembrane</keyword>
<accession>A0A6B0UAE5</accession>
<dbReference type="AlphaFoldDB" id="A0A6B0UAE5"/>
<protein>
    <submittedName>
        <fullName evidence="3">Putative secreted protein</fullName>
    </submittedName>
</protein>
<dbReference type="EMBL" id="GIFC01004004">
    <property type="protein sequence ID" value="MXU86087.1"/>
    <property type="molecule type" value="Transcribed_RNA"/>
</dbReference>
<evidence type="ECO:0000256" key="1">
    <source>
        <dbReference type="SAM" id="Phobius"/>
    </source>
</evidence>
<sequence length="89" mass="9936">MHITFQVPRAQVIVLSDILTLGALMCSSTPAQCWPSRTNSTTKFRGYRNPTKTILVFRGCLATHVLVVDLHAVFLFGKFCAVLLDVWLV</sequence>
<evidence type="ECO:0000313" key="3">
    <source>
        <dbReference type="EMBL" id="MXU86087.1"/>
    </source>
</evidence>
<keyword evidence="1" id="KW-1133">Transmembrane helix</keyword>
<evidence type="ECO:0000256" key="2">
    <source>
        <dbReference type="SAM" id="SignalP"/>
    </source>
</evidence>
<feature type="signal peptide" evidence="2">
    <location>
        <begin position="1"/>
        <end position="33"/>
    </location>
</feature>
<name>A0A6B0UAE5_IXORI</name>
<reference evidence="3" key="1">
    <citation type="submission" date="2019-12" db="EMBL/GenBank/DDBJ databases">
        <title>An insight into the sialome of adult female Ixodes ricinus ticks feeding for 6 days.</title>
        <authorList>
            <person name="Perner J."/>
            <person name="Ribeiro J.M.C."/>
        </authorList>
    </citation>
    <scope>NUCLEOTIDE SEQUENCE</scope>
    <source>
        <strain evidence="3">Semi-engorged</strain>
        <tissue evidence="3">Salivary glands</tissue>
    </source>
</reference>
<organism evidence="3">
    <name type="scientific">Ixodes ricinus</name>
    <name type="common">Common tick</name>
    <name type="synonym">Acarus ricinus</name>
    <dbReference type="NCBI Taxonomy" id="34613"/>
    <lineage>
        <taxon>Eukaryota</taxon>
        <taxon>Metazoa</taxon>
        <taxon>Ecdysozoa</taxon>
        <taxon>Arthropoda</taxon>
        <taxon>Chelicerata</taxon>
        <taxon>Arachnida</taxon>
        <taxon>Acari</taxon>
        <taxon>Parasitiformes</taxon>
        <taxon>Ixodida</taxon>
        <taxon>Ixodoidea</taxon>
        <taxon>Ixodidae</taxon>
        <taxon>Ixodinae</taxon>
        <taxon>Ixodes</taxon>
    </lineage>
</organism>
<keyword evidence="2" id="KW-0732">Signal</keyword>
<keyword evidence="1" id="KW-0472">Membrane</keyword>
<feature type="chain" id="PRO_5025463062" evidence="2">
    <location>
        <begin position="34"/>
        <end position="89"/>
    </location>
</feature>
<proteinExistence type="predicted"/>